<keyword evidence="2" id="KW-0328">Glycosyltransferase</keyword>
<dbReference type="EC" id="2.4.-.-" evidence="2"/>
<sequence>MSLISVILPTFNSERTLDRTIKSILAQTYKEFELIIIDDGSTDDTLFLVSKYRDKRIKYFFQKNSGQGIARNKGIKKANGKYIIFIDADDKIEVDFFEVLQKNIECSNSDLVECNYTIFDGREEKVTIYDEYFSSKQKELTISYYLEKGIKNANSTYPVWNKIYKLEIIKTNNLFFENLSYNEDYLFNFEYLLCTNKVVGINYYGYFYYRDGVSTTKSSLKNSDISLVLNSKKVVEIAKEKNLSENLILLAQTRYYHSYYSLFIKAFRYGDGTKDKKMILDIKKKMNKGIKVIIKSELPFKRKAALLLIYLNKNLLRIKAI</sequence>
<dbReference type="SUPFAM" id="SSF53448">
    <property type="entry name" value="Nucleotide-diphospho-sugar transferases"/>
    <property type="match status" value="1"/>
</dbReference>
<organism evidence="2 3">
    <name type="scientific">Vagococcus carniphilus</name>
    <dbReference type="NCBI Taxonomy" id="218144"/>
    <lineage>
        <taxon>Bacteria</taxon>
        <taxon>Bacillati</taxon>
        <taxon>Bacillota</taxon>
        <taxon>Bacilli</taxon>
        <taxon>Lactobacillales</taxon>
        <taxon>Enterococcaceae</taxon>
        <taxon>Vagococcus</taxon>
    </lineage>
</organism>
<dbReference type="CDD" id="cd00761">
    <property type="entry name" value="Glyco_tranf_GTA_type"/>
    <property type="match status" value="1"/>
</dbReference>
<reference evidence="2" key="1">
    <citation type="submission" date="2023-03" db="EMBL/GenBank/DDBJ databases">
        <authorList>
            <person name="Shen W."/>
            <person name="Cai J."/>
        </authorList>
    </citation>
    <scope>NUCLEOTIDE SEQUENCE</scope>
    <source>
        <strain evidence="2">P96-3</strain>
    </source>
</reference>
<dbReference type="Pfam" id="PF00535">
    <property type="entry name" value="Glycos_transf_2"/>
    <property type="match status" value="1"/>
</dbReference>
<dbReference type="RefSeq" id="WP_311985111.1">
    <property type="nucleotide sequence ID" value="NZ_JARQBZ010000008.1"/>
</dbReference>
<accession>A0AAW8U202</accession>
<evidence type="ECO:0000259" key="1">
    <source>
        <dbReference type="Pfam" id="PF00535"/>
    </source>
</evidence>
<gene>
    <name evidence="2" type="ORF">P7H70_05725</name>
</gene>
<dbReference type="InterPro" id="IPR001173">
    <property type="entry name" value="Glyco_trans_2-like"/>
</dbReference>
<dbReference type="Gene3D" id="3.90.550.10">
    <property type="entry name" value="Spore Coat Polysaccharide Biosynthesis Protein SpsA, Chain A"/>
    <property type="match status" value="1"/>
</dbReference>
<protein>
    <submittedName>
        <fullName evidence="2">Glycosyltransferase</fullName>
        <ecNumber evidence="2">2.4.-.-</ecNumber>
    </submittedName>
</protein>
<name>A0AAW8U202_9ENTE</name>
<dbReference type="Proteomes" id="UP001268577">
    <property type="component" value="Unassembled WGS sequence"/>
</dbReference>
<dbReference type="GO" id="GO:0016758">
    <property type="term" value="F:hexosyltransferase activity"/>
    <property type="evidence" value="ECO:0007669"/>
    <property type="project" value="UniProtKB-ARBA"/>
</dbReference>
<keyword evidence="2" id="KW-0808">Transferase</keyword>
<evidence type="ECO:0000313" key="2">
    <source>
        <dbReference type="EMBL" id="MDT2833548.1"/>
    </source>
</evidence>
<dbReference type="PANTHER" id="PTHR22916">
    <property type="entry name" value="GLYCOSYLTRANSFERASE"/>
    <property type="match status" value="1"/>
</dbReference>
<proteinExistence type="predicted"/>
<feature type="domain" description="Glycosyltransferase 2-like" evidence="1">
    <location>
        <begin position="5"/>
        <end position="132"/>
    </location>
</feature>
<evidence type="ECO:0000313" key="3">
    <source>
        <dbReference type="Proteomes" id="UP001268577"/>
    </source>
</evidence>
<dbReference type="PANTHER" id="PTHR22916:SF3">
    <property type="entry name" value="UDP-GLCNAC:BETAGAL BETA-1,3-N-ACETYLGLUCOSAMINYLTRANSFERASE-LIKE PROTEIN 1"/>
    <property type="match status" value="1"/>
</dbReference>
<dbReference type="EMBL" id="JARQBZ010000008">
    <property type="protein sequence ID" value="MDT2833548.1"/>
    <property type="molecule type" value="Genomic_DNA"/>
</dbReference>
<comment type="caution">
    <text evidence="2">The sequence shown here is derived from an EMBL/GenBank/DDBJ whole genome shotgun (WGS) entry which is preliminary data.</text>
</comment>
<dbReference type="InterPro" id="IPR029044">
    <property type="entry name" value="Nucleotide-diphossugar_trans"/>
</dbReference>
<dbReference type="AlphaFoldDB" id="A0AAW8U202"/>